<feature type="compositionally biased region" description="Pro residues" evidence="1">
    <location>
        <begin position="105"/>
        <end position="114"/>
    </location>
</feature>
<evidence type="ECO:0000313" key="3">
    <source>
        <dbReference type="Proteomes" id="UP000076154"/>
    </source>
</evidence>
<accession>A0A369JT68</accession>
<feature type="region of interest" description="Disordered" evidence="1">
    <location>
        <begin position="55"/>
        <end position="114"/>
    </location>
</feature>
<gene>
    <name evidence="2" type="ORF">Hypma_008305</name>
</gene>
<name>A0A369JT68_HYPMA</name>
<organism evidence="2 3">
    <name type="scientific">Hypsizygus marmoreus</name>
    <name type="common">White beech mushroom</name>
    <name type="synonym">Agaricus marmoreus</name>
    <dbReference type="NCBI Taxonomy" id="39966"/>
    <lineage>
        <taxon>Eukaryota</taxon>
        <taxon>Fungi</taxon>
        <taxon>Dikarya</taxon>
        <taxon>Basidiomycota</taxon>
        <taxon>Agaricomycotina</taxon>
        <taxon>Agaricomycetes</taxon>
        <taxon>Agaricomycetidae</taxon>
        <taxon>Agaricales</taxon>
        <taxon>Tricholomatineae</taxon>
        <taxon>Lyophyllaceae</taxon>
        <taxon>Hypsizygus</taxon>
    </lineage>
</organism>
<evidence type="ECO:0000256" key="1">
    <source>
        <dbReference type="SAM" id="MobiDB-lite"/>
    </source>
</evidence>
<feature type="compositionally biased region" description="Polar residues" evidence="1">
    <location>
        <begin position="67"/>
        <end position="86"/>
    </location>
</feature>
<dbReference type="InParanoid" id="A0A369JT68"/>
<reference evidence="2" key="1">
    <citation type="submission" date="2018-04" db="EMBL/GenBank/DDBJ databases">
        <title>Whole genome sequencing of Hypsizygus marmoreus.</title>
        <authorList>
            <person name="Choi I.-G."/>
            <person name="Min B."/>
            <person name="Kim J.-G."/>
            <person name="Kim S."/>
            <person name="Oh Y.-L."/>
            <person name="Kong W.-S."/>
            <person name="Park H."/>
            <person name="Jeong J."/>
            <person name="Song E.-S."/>
        </authorList>
    </citation>
    <scope>NUCLEOTIDE SEQUENCE [LARGE SCALE GENOMIC DNA]</scope>
    <source>
        <strain evidence="2">51987-8</strain>
    </source>
</reference>
<comment type="caution">
    <text evidence="2">The sequence shown here is derived from an EMBL/GenBank/DDBJ whole genome shotgun (WGS) entry which is preliminary data.</text>
</comment>
<keyword evidence="3" id="KW-1185">Reference proteome</keyword>
<dbReference type="AlphaFoldDB" id="A0A369JT68"/>
<dbReference type="Proteomes" id="UP000076154">
    <property type="component" value="Unassembled WGS sequence"/>
</dbReference>
<feature type="compositionally biased region" description="Low complexity" evidence="1">
    <location>
        <begin position="55"/>
        <end position="66"/>
    </location>
</feature>
<evidence type="ECO:0000313" key="2">
    <source>
        <dbReference type="EMBL" id="RDB24542.1"/>
    </source>
</evidence>
<protein>
    <submittedName>
        <fullName evidence="2">Uncharacterized protein</fullName>
    </submittedName>
</protein>
<dbReference type="EMBL" id="LUEZ02000043">
    <property type="protein sequence ID" value="RDB24542.1"/>
    <property type="molecule type" value="Genomic_DNA"/>
</dbReference>
<proteinExistence type="predicted"/>
<sequence length="114" mass="13149">MRRKLAMKPANAVYWTKATMSRMELGYCVPAKADDSQLRTLNICTSLRPFARQCSMLSSPSPETSSFRQYDNLRSTQHSKSPYRSHQSFEDYASKRSSHLQLERTPPPSIFLRT</sequence>